<accession>A0A948WZ13</accession>
<dbReference type="AlphaFoldDB" id="A0A948WZ13"/>
<feature type="region of interest" description="Disordered" evidence="1">
    <location>
        <begin position="749"/>
        <end position="807"/>
    </location>
</feature>
<comment type="caution">
    <text evidence="2">The sequence shown here is derived from an EMBL/GenBank/DDBJ whole genome shotgun (WGS) entry which is preliminary data.</text>
</comment>
<feature type="region of interest" description="Disordered" evidence="1">
    <location>
        <begin position="707"/>
        <end position="733"/>
    </location>
</feature>
<protein>
    <submittedName>
        <fullName evidence="2">TraI domain-containing protein</fullName>
    </submittedName>
</protein>
<reference evidence="2" key="2">
    <citation type="submission" date="2021-04" db="EMBL/GenBank/DDBJ databases">
        <authorList>
            <person name="Gilroy R."/>
        </authorList>
    </citation>
    <scope>NUCLEOTIDE SEQUENCE</scope>
    <source>
        <strain evidence="2">378</strain>
    </source>
</reference>
<organism evidence="2 3">
    <name type="scientific">Candidatus Anaerobiospirillum pullicola</name>
    <dbReference type="NCBI Taxonomy" id="2838451"/>
    <lineage>
        <taxon>Bacteria</taxon>
        <taxon>Pseudomonadati</taxon>
        <taxon>Pseudomonadota</taxon>
        <taxon>Gammaproteobacteria</taxon>
        <taxon>Aeromonadales</taxon>
        <taxon>Succinivibrionaceae</taxon>
        <taxon>Anaerobiospirillum</taxon>
    </lineage>
</organism>
<gene>
    <name evidence="2" type="ORF">H9847_10900</name>
</gene>
<name>A0A948WZ13_9GAMM</name>
<evidence type="ECO:0000256" key="1">
    <source>
        <dbReference type="SAM" id="MobiDB-lite"/>
    </source>
</evidence>
<dbReference type="Proteomes" id="UP000733611">
    <property type="component" value="Unassembled WGS sequence"/>
</dbReference>
<feature type="compositionally biased region" description="Polar residues" evidence="1">
    <location>
        <begin position="861"/>
        <end position="876"/>
    </location>
</feature>
<dbReference type="EMBL" id="JAHLFE010000226">
    <property type="protein sequence ID" value="MBU3845350.1"/>
    <property type="molecule type" value="Genomic_DNA"/>
</dbReference>
<evidence type="ECO:0000313" key="3">
    <source>
        <dbReference type="Proteomes" id="UP000733611"/>
    </source>
</evidence>
<dbReference type="Gene3D" id="1.10.3210.40">
    <property type="match status" value="1"/>
</dbReference>
<proteinExistence type="predicted"/>
<feature type="region of interest" description="Disordered" evidence="1">
    <location>
        <begin position="857"/>
        <end position="876"/>
    </location>
</feature>
<sequence>MFNLKEAWQQVTATANRALQRFTGQGAVKVAASAVTTSATASTTAASTSDATKATVTEAAAAATNAAAVSAATSTATAASASAQPHAPESMAAPAATSAMVSGSGRGSEAWDRCQITSEGFNICLSGWERYRVRSTQEVLQANTIALGIIRRYTTLVSSQSDFKFYISPLLQVMASYCLILPASEGTHDVEVGGLVKHNFQVSLVAIQLLRQSSGFNHADTNHVSTLAERHRAAQEAQTLFAPESSAATNSTTTNTTTTATGMSTAFAEKREGTDEMADATDAALEAAARNADDTLARFLAQLKSSATTGRAFASESHAQRYRALVIKALQRWREELFLSQHGRFNHKQLDFLLEVTVLFLCCAHDLGKLLYDVEIVADSGKRYNPYAQTLAQFCATERCAYLYVRHIAGRETLHTTHGYVDGCLLLGKFCPQVVALISQLLPVGSLSTAMPPALQKLLDFADAWAASREESEARTGRLFLPTFLNVLLARVVQARLADGYKPNTPESDIFVSGQRLILQTHSRALALFSLWLQEQELGSLEGNFKSDGRLWRRCLVPAHISPLLSRNKDCYQYFLVTTAVGLVVVRGVDFNLSGVSYEQEASITRLECSHPLLAQALLAIVLHLGHGIAQDEAWQAQKSKPWFYRPDDTEQALLDAKNHQAQLQEWVQSQETPELPSAWEASLLQRMDFTHDQSLELIMANAPSLESEAHTAQSASAASSAPPAAPAGVGVGKSATDAATATTVAATTTTTAATSPPPDSVVSTATLVTSSSNESRAQPIAGAEAQPLSPSAPQPQQPQAEPVAATDSTVSAVAAVSGDDAAVAVASRAADATAYVSVGAPSAVAATVTNTAATAHSGDSCKSASSSEQGHSAQCSPAQVSIPALRWDNLIIKDLALSDFSTMLKDKVSLESLEQGTKYKKALVCFPHKLVLRSGQSAAERHWEVYFGYDDGDFKDFCLERNQQRAKQNNARLKEVRTLGQEGFSRQSKELKAQQRKAERALTELQQQS</sequence>
<feature type="compositionally biased region" description="Low complexity" evidence="1">
    <location>
        <begin position="798"/>
        <end position="807"/>
    </location>
</feature>
<evidence type="ECO:0000313" key="2">
    <source>
        <dbReference type="EMBL" id="MBU3845350.1"/>
    </source>
</evidence>
<reference evidence="2" key="1">
    <citation type="journal article" date="2021" name="PeerJ">
        <title>Extensive microbial diversity within the chicken gut microbiome revealed by metagenomics and culture.</title>
        <authorList>
            <person name="Gilroy R."/>
            <person name="Ravi A."/>
            <person name="Getino M."/>
            <person name="Pursley I."/>
            <person name="Horton D.L."/>
            <person name="Alikhan N.F."/>
            <person name="Baker D."/>
            <person name="Gharbi K."/>
            <person name="Hall N."/>
            <person name="Watson M."/>
            <person name="Adriaenssens E.M."/>
            <person name="Foster-Nyarko E."/>
            <person name="Jarju S."/>
            <person name="Secka A."/>
            <person name="Antonio M."/>
            <person name="Oren A."/>
            <person name="Chaudhuri R.R."/>
            <person name="La Ragione R."/>
            <person name="Hildebrand F."/>
            <person name="Pallen M.J."/>
        </authorList>
    </citation>
    <scope>NUCLEOTIDE SEQUENCE</scope>
    <source>
        <strain evidence="2">378</strain>
    </source>
</reference>
<feature type="compositionally biased region" description="Low complexity" evidence="1">
    <location>
        <begin position="749"/>
        <end position="773"/>
    </location>
</feature>